<name>A0A6A6ZV46_9PLEO</name>
<evidence type="ECO:0000313" key="3">
    <source>
        <dbReference type="EMBL" id="KAF2824459.1"/>
    </source>
</evidence>
<accession>A0A6A6ZV46</accession>
<protein>
    <recommendedName>
        <fullName evidence="2">H-type lectin domain-containing protein</fullName>
    </recommendedName>
</protein>
<feature type="region of interest" description="Disordered" evidence="1">
    <location>
        <begin position="1"/>
        <end position="29"/>
    </location>
</feature>
<evidence type="ECO:0000259" key="2">
    <source>
        <dbReference type="Pfam" id="PF09458"/>
    </source>
</evidence>
<gene>
    <name evidence="3" type="ORF">CC86DRAFT_408535</name>
</gene>
<keyword evidence="4" id="KW-1185">Reference proteome</keyword>
<dbReference type="AlphaFoldDB" id="A0A6A6ZV46"/>
<dbReference type="SUPFAM" id="SSF141086">
    <property type="entry name" value="Agglutinin HPA-like"/>
    <property type="match status" value="2"/>
</dbReference>
<dbReference type="Proteomes" id="UP000799424">
    <property type="component" value="Unassembled WGS sequence"/>
</dbReference>
<dbReference type="InterPro" id="IPR037221">
    <property type="entry name" value="H-type_lectin_dom_sf"/>
</dbReference>
<proteinExistence type="predicted"/>
<dbReference type="InterPro" id="IPR019019">
    <property type="entry name" value="H-type_lectin_domain"/>
</dbReference>
<organism evidence="3 4">
    <name type="scientific">Ophiobolus disseminans</name>
    <dbReference type="NCBI Taxonomy" id="1469910"/>
    <lineage>
        <taxon>Eukaryota</taxon>
        <taxon>Fungi</taxon>
        <taxon>Dikarya</taxon>
        <taxon>Ascomycota</taxon>
        <taxon>Pezizomycotina</taxon>
        <taxon>Dothideomycetes</taxon>
        <taxon>Pleosporomycetidae</taxon>
        <taxon>Pleosporales</taxon>
        <taxon>Pleosporineae</taxon>
        <taxon>Phaeosphaeriaceae</taxon>
        <taxon>Ophiobolus</taxon>
    </lineage>
</organism>
<sequence>MAPSAQRGTQLSARGWGSQSTTKASKQVPGLCPHERRIILLLKITSHSPSVSNFEYAYDAKPPSVVVFLTGFDMDSAGPQMIVVDATKIDQRGFEILVTSVQSLRTCDVSWFFACPADAPNVFAASSPTPWTSMSYDEATGLPGLIWGFSAHVRFAPRKFTKPLTVFTGIRGFVNLTLDQDTRVQVQVTEKTSKGFNWKIDGVDDVLAGGALSYIAWLE</sequence>
<dbReference type="EMBL" id="MU006230">
    <property type="protein sequence ID" value="KAF2824459.1"/>
    <property type="molecule type" value="Genomic_DNA"/>
</dbReference>
<evidence type="ECO:0000256" key="1">
    <source>
        <dbReference type="SAM" id="MobiDB-lite"/>
    </source>
</evidence>
<dbReference type="GO" id="GO:0007155">
    <property type="term" value="P:cell adhesion"/>
    <property type="evidence" value="ECO:0007669"/>
    <property type="project" value="InterPro"/>
</dbReference>
<dbReference type="Gene3D" id="2.60.40.2080">
    <property type="match status" value="2"/>
</dbReference>
<dbReference type="Pfam" id="PF09458">
    <property type="entry name" value="H_lectin"/>
    <property type="match status" value="1"/>
</dbReference>
<feature type="compositionally biased region" description="Polar residues" evidence="1">
    <location>
        <begin position="1"/>
        <end position="25"/>
    </location>
</feature>
<feature type="domain" description="H-type lectin" evidence="2">
    <location>
        <begin position="53"/>
        <end position="112"/>
    </location>
</feature>
<dbReference type="OrthoDB" id="291007at2759"/>
<dbReference type="GO" id="GO:0030246">
    <property type="term" value="F:carbohydrate binding"/>
    <property type="evidence" value="ECO:0007669"/>
    <property type="project" value="InterPro"/>
</dbReference>
<reference evidence="3" key="1">
    <citation type="journal article" date="2020" name="Stud. Mycol.">
        <title>101 Dothideomycetes genomes: a test case for predicting lifestyles and emergence of pathogens.</title>
        <authorList>
            <person name="Haridas S."/>
            <person name="Albert R."/>
            <person name="Binder M."/>
            <person name="Bloem J."/>
            <person name="Labutti K."/>
            <person name="Salamov A."/>
            <person name="Andreopoulos B."/>
            <person name="Baker S."/>
            <person name="Barry K."/>
            <person name="Bills G."/>
            <person name="Bluhm B."/>
            <person name="Cannon C."/>
            <person name="Castanera R."/>
            <person name="Culley D."/>
            <person name="Daum C."/>
            <person name="Ezra D."/>
            <person name="Gonzalez J."/>
            <person name="Henrissat B."/>
            <person name="Kuo A."/>
            <person name="Liang C."/>
            <person name="Lipzen A."/>
            <person name="Lutzoni F."/>
            <person name="Magnuson J."/>
            <person name="Mondo S."/>
            <person name="Nolan M."/>
            <person name="Ohm R."/>
            <person name="Pangilinan J."/>
            <person name="Park H.-J."/>
            <person name="Ramirez L."/>
            <person name="Alfaro M."/>
            <person name="Sun H."/>
            <person name="Tritt A."/>
            <person name="Yoshinaga Y."/>
            <person name="Zwiers L.-H."/>
            <person name="Turgeon B."/>
            <person name="Goodwin S."/>
            <person name="Spatafora J."/>
            <person name="Crous P."/>
            <person name="Grigoriev I."/>
        </authorList>
    </citation>
    <scope>NUCLEOTIDE SEQUENCE</scope>
    <source>
        <strain evidence="3">CBS 113818</strain>
    </source>
</reference>
<evidence type="ECO:0000313" key="4">
    <source>
        <dbReference type="Proteomes" id="UP000799424"/>
    </source>
</evidence>